<evidence type="ECO:0008006" key="3">
    <source>
        <dbReference type="Google" id="ProtNLM"/>
    </source>
</evidence>
<accession>A0ABD4VNX2</accession>
<proteinExistence type="predicted"/>
<protein>
    <recommendedName>
        <fullName evidence="3">Transcriptional regulator</fullName>
    </recommendedName>
</protein>
<organism evidence="1 2">
    <name type="scientific">Bacteroides fragilis</name>
    <dbReference type="NCBI Taxonomy" id="817"/>
    <lineage>
        <taxon>Bacteria</taxon>
        <taxon>Pseudomonadati</taxon>
        <taxon>Bacteroidota</taxon>
        <taxon>Bacteroidia</taxon>
        <taxon>Bacteroidales</taxon>
        <taxon>Bacteroidaceae</taxon>
        <taxon>Bacteroides</taxon>
    </lineage>
</organism>
<evidence type="ECO:0000313" key="1">
    <source>
        <dbReference type="EMBL" id="MCZ2653184.1"/>
    </source>
</evidence>
<reference evidence="1" key="1">
    <citation type="submission" date="2022-12" db="EMBL/GenBank/DDBJ databases">
        <title>Development of a Multilocus Sequence Typing Scheme for Bacteroides fragilis Based on Whole Genome Sequencing Data and Clinical Application.</title>
        <authorList>
            <person name="Nielsen F.D."/>
            <person name="Justesen U.S."/>
        </authorList>
    </citation>
    <scope>NUCLEOTIDE SEQUENCE</scope>
    <source>
        <strain evidence="1">BF_BC_ODE_DK_2015_2</strain>
    </source>
</reference>
<dbReference type="RefSeq" id="WP_007218395.1">
    <property type="nucleotide sequence ID" value="NZ_JAGJIB010000003.1"/>
</dbReference>
<dbReference type="EMBL" id="JAPUAC010000002">
    <property type="protein sequence ID" value="MCZ2653184.1"/>
    <property type="molecule type" value="Genomic_DNA"/>
</dbReference>
<dbReference type="AlphaFoldDB" id="A0ABD4VNX2"/>
<name>A0ABD4VNX2_BACFG</name>
<comment type="caution">
    <text evidence="1">The sequence shown here is derived from an EMBL/GenBank/DDBJ whole genome shotgun (WGS) entry which is preliminary data.</text>
</comment>
<dbReference type="Proteomes" id="UP001075704">
    <property type="component" value="Unassembled WGS sequence"/>
</dbReference>
<gene>
    <name evidence="1" type="ORF">O1422_03285</name>
</gene>
<sequence>MFLSEDAQCLIKSIRDEKNGGVESHKASVSDAMGIIMNMHEMHASPKEQEMLINALFVLANYNQLLTELSKEK</sequence>
<evidence type="ECO:0000313" key="2">
    <source>
        <dbReference type="Proteomes" id="UP001075704"/>
    </source>
</evidence>